<evidence type="ECO:0000256" key="4">
    <source>
        <dbReference type="ARBA" id="ARBA00022763"/>
    </source>
</evidence>
<sequence length="90" mass="9731">MIEELSIQNVALIDQMRLQFLPGFNALTGETGAGKSVILKSLGLAIGERGSVDLVQEGQSHAQSQIAFNLSEDHDTWDLLSQANQVFDSS</sequence>
<keyword evidence="5" id="KW-0067">ATP-binding</keyword>
<feature type="domain" description="Rad50/SbcC-type AAA" evidence="8">
    <location>
        <begin position="4"/>
        <end position="51"/>
    </location>
</feature>
<proteinExistence type="inferred from homology"/>
<evidence type="ECO:0000256" key="7">
    <source>
        <dbReference type="ARBA" id="ARBA00033408"/>
    </source>
</evidence>
<accession>A0A382J8Z5</accession>
<name>A0A382J8Z5_9ZZZZ</name>
<dbReference type="GO" id="GO:0016887">
    <property type="term" value="F:ATP hydrolysis activity"/>
    <property type="evidence" value="ECO:0007669"/>
    <property type="project" value="InterPro"/>
</dbReference>
<dbReference type="EMBL" id="UINC01072138">
    <property type="protein sequence ID" value="SVC07563.1"/>
    <property type="molecule type" value="Genomic_DNA"/>
</dbReference>
<dbReference type="SUPFAM" id="SSF52540">
    <property type="entry name" value="P-loop containing nucleoside triphosphate hydrolases"/>
    <property type="match status" value="1"/>
</dbReference>
<evidence type="ECO:0000256" key="1">
    <source>
        <dbReference type="ARBA" id="ARBA00009441"/>
    </source>
</evidence>
<evidence type="ECO:0000259" key="8">
    <source>
        <dbReference type="Pfam" id="PF13476"/>
    </source>
</evidence>
<evidence type="ECO:0000256" key="5">
    <source>
        <dbReference type="ARBA" id="ARBA00022840"/>
    </source>
</evidence>
<dbReference type="GO" id="GO:0005524">
    <property type="term" value="F:ATP binding"/>
    <property type="evidence" value="ECO:0007669"/>
    <property type="project" value="UniProtKB-KW"/>
</dbReference>
<keyword evidence="3" id="KW-0547">Nucleotide-binding</keyword>
<evidence type="ECO:0000313" key="9">
    <source>
        <dbReference type="EMBL" id="SVC07563.1"/>
    </source>
</evidence>
<dbReference type="Pfam" id="PF13476">
    <property type="entry name" value="AAA_23"/>
    <property type="match status" value="1"/>
</dbReference>
<evidence type="ECO:0000256" key="6">
    <source>
        <dbReference type="ARBA" id="ARBA00023204"/>
    </source>
</evidence>
<reference evidence="9" key="1">
    <citation type="submission" date="2018-05" db="EMBL/GenBank/DDBJ databases">
        <authorList>
            <person name="Lanie J.A."/>
            <person name="Ng W.-L."/>
            <person name="Kazmierczak K.M."/>
            <person name="Andrzejewski T.M."/>
            <person name="Davidsen T.M."/>
            <person name="Wayne K.J."/>
            <person name="Tettelin H."/>
            <person name="Glass J.I."/>
            <person name="Rusch D."/>
            <person name="Podicherti R."/>
            <person name="Tsui H.-C.T."/>
            <person name="Winkler M.E."/>
        </authorList>
    </citation>
    <scope>NUCLEOTIDE SEQUENCE</scope>
</reference>
<dbReference type="PANTHER" id="PTHR11059:SF0">
    <property type="entry name" value="DNA REPAIR PROTEIN RECN"/>
    <property type="match status" value="1"/>
</dbReference>
<dbReference type="InterPro" id="IPR027417">
    <property type="entry name" value="P-loop_NTPase"/>
</dbReference>
<protein>
    <recommendedName>
        <fullName evidence="2">DNA repair protein RecN</fullName>
    </recommendedName>
    <alternativeName>
        <fullName evidence="7">Recombination protein N</fullName>
    </alternativeName>
</protein>
<dbReference type="AlphaFoldDB" id="A0A382J8Z5"/>
<keyword evidence="4" id="KW-0227">DNA damage</keyword>
<dbReference type="GO" id="GO:0006310">
    <property type="term" value="P:DNA recombination"/>
    <property type="evidence" value="ECO:0007669"/>
    <property type="project" value="InterPro"/>
</dbReference>
<dbReference type="InterPro" id="IPR038729">
    <property type="entry name" value="Rad50/SbcC_AAA"/>
</dbReference>
<dbReference type="GO" id="GO:0006302">
    <property type="term" value="P:double-strand break repair"/>
    <property type="evidence" value="ECO:0007669"/>
    <property type="project" value="InterPro"/>
</dbReference>
<dbReference type="Gene3D" id="3.40.50.300">
    <property type="entry name" value="P-loop containing nucleotide triphosphate hydrolases"/>
    <property type="match status" value="1"/>
</dbReference>
<gene>
    <name evidence="9" type="ORF">METZ01_LOCUS260417</name>
</gene>
<dbReference type="InterPro" id="IPR004604">
    <property type="entry name" value="DNA_recomb/repair_RecN"/>
</dbReference>
<keyword evidence="6" id="KW-0234">DNA repair</keyword>
<evidence type="ECO:0000256" key="2">
    <source>
        <dbReference type="ARBA" id="ARBA00021315"/>
    </source>
</evidence>
<dbReference type="PANTHER" id="PTHR11059">
    <property type="entry name" value="DNA REPAIR PROTEIN RECN"/>
    <property type="match status" value="1"/>
</dbReference>
<comment type="similarity">
    <text evidence="1">Belongs to the RecN family.</text>
</comment>
<evidence type="ECO:0000256" key="3">
    <source>
        <dbReference type="ARBA" id="ARBA00022741"/>
    </source>
</evidence>
<organism evidence="9">
    <name type="scientific">marine metagenome</name>
    <dbReference type="NCBI Taxonomy" id="408172"/>
    <lineage>
        <taxon>unclassified sequences</taxon>
        <taxon>metagenomes</taxon>
        <taxon>ecological metagenomes</taxon>
    </lineage>
</organism>
<feature type="non-terminal residue" evidence="9">
    <location>
        <position position="90"/>
    </location>
</feature>